<dbReference type="CDD" id="cd01292">
    <property type="entry name" value="metallo-dependent_hydrolases"/>
    <property type="match status" value="1"/>
</dbReference>
<accession>A0ABQ2URG4</accession>
<feature type="domain" description="Amidohydrolase-related" evidence="2">
    <location>
        <begin position="6"/>
        <end position="274"/>
    </location>
</feature>
<organism evidence="3 4">
    <name type="scientific">Lentzea flava</name>
    <dbReference type="NCBI Taxonomy" id="103732"/>
    <lineage>
        <taxon>Bacteria</taxon>
        <taxon>Bacillati</taxon>
        <taxon>Actinomycetota</taxon>
        <taxon>Actinomycetes</taxon>
        <taxon>Pseudonocardiales</taxon>
        <taxon>Pseudonocardiaceae</taxon>
        <taxon>Lentzea</taxon>
    </lineage>
</organism>
<gene>
    <name evidence="3" type="ORF">GCM10010178_46050</name>
</gene>
<evidence type="ECO:0000256" key="1">
    <source>
        <dbReference type="ARBA" id="ARBA00023239"/>
    </source>
</evidence>
<dbReference type="InterPro" id="IPR006680">
    <property type="entry name" value="Amidohydro-rel"/>
</dbReference>
<evidence type="ECO:0000313" key="3">
    <source>
        <dbReference type="EMBL" id="GGU48146.1"/>
    </source>
</evidence>
<dbReference type="Proteomes" id="UP000649573">
    <property type="component" value="Unassembled WGS sequence"/>
</dbReference>
<dbReference type="PANTHER" id="PTHR21240">
    <property type="entry name" value="2-AMINO-3-CARBOXYLMUCONATE-6-SEMIALDEHYDE DECARBOXYLASE"/>
    <property type="match status" value="1"/>
</dbReference>
<reference evidence="4" key="1">
    <citation type="journal article" date="2019" name="Int. J. Syst. Evol. Microbiol.">
        <title>The Global Catalogue of Microorganisms (GCM) 10K type strain sequencing project: providing services to taxonomists for standard genome sequencing and annotation.</title>
        <authorList>
            <consortium name="The Broad Institute Genomics Platform"/>
            <consortium name="The Broad Institute Genome Sequencing Center for Infectious Disease"/>
            <person name="Wu L."/>
            <person name="Ma J."/>
        </authorList>
    </citation>
    <scope>NUCLEOTIDE SEQUENCE [LARGE SCALE GENOMIC DNA]</scope>
    <source>
        <strain evidence="4">JCM 3296</strain>
    </source>
</reference>
<dbReference type="EMBL" id="BMRE01000020">
    <property type="protein sequence ID" value="GGU48146.1"/>
    <property type="molecule type" value="Genomic_DNA"/>
</dbReference>
<proteinExistence type="predicted"/>
<keyword evidence="1" id="KW-0456">Lyase</keyword>
<keyword evidence="3" id="KW-0378">Hydrolase</keyword>
<comment type="caution">
    <text evidence="3">The sequence shown here is derived from an EMBL/GenBank/DDBJ whole genome shotgun (WGS) entry which is preliminary data.</text>
</comment>
<dbReference type="SUPFAM" id="SSF51556">
    <property type="entry name" value="Metallo-dependent hydrolases"/>
    <property type="match status" value="1"/>
</dbReference>
<keyword evidence="4" id="KW-1185">Reference proteome</keyword>
<name>A0ABQ2URG4_9PSEU</name>
<dbReference type="PANTHER" id="PTHR21240:SF28">
    <property type="entry name" value="ISO-OROTATE DECARBOXYLASE (EUROFUNG)"/>
    <property type="match status" value="1"/>
</dbReference>
<sequence length="277" mass="30465">MLMALVDIHVHFMPQNVLDKVWAYFDRVREAGVDWFIQYRTDENARLTALRELGVVAFAPLVYPHKPGMAEWLNEWAADFAARVPEAVQTGTFYAEPGADAYVRNALEAGARCFKSHVQVGAYDPRDELLDGVWGQLAEAGVPVVVHGGDGPIPGEHTGLGVFEGVLKRHPSLTAVIAHAGMPDYSGALDLVERYRNVHVDTTMVGVPFSEQMAPLPAEWRSRVAGLADRVVLGTDFPNIPYPYEVQLDAIRSWGLDAAAEQAVLHDNGARLLQLSR</sequence>
<evidence type="ECO:0000259" key="2">
    <source>
        <dbReference type="Pfam" id="PF04909"/>
    </source>
</evidence>
<dbReference type="InterPro" id="IPR032466">
    <property type="entry name" value="Metal_Hydrolase"/>
</dbReference>
<dbReference type="Gene3D" id="3.20.20.140">
    <property type="entry name" value="Metal-dependent hydrolases"/>
    <property type="match status" value="1"/>
</dbReference>
<dbReference type="Pfam" id="PF04909">
    <property type="entry name" value="Amidohydro_2"/>
    <property type="match status" value="1"/>
</dbReference>
<evidence type="ECO:0000313" key="4">
    <source>
        <dbReference type="Proteomes" id="UP000649573"/>
    </source>
</evidence>
<dbReference type="InterPro" id="IPR032465">
    <property type="entry name" value="ACMSD"/>
</dbReference>
<protein>
    <submittedName>
        <fullName evidence="3">Hydrolase</fullName>
    </submittedName>
</protein>
<dbReference type="GO" id="GO:0016787">
    <property type="term" value="F:hydrolase activity"/>
    <property type="evidence" value="ECO:0007669"/>
    <property type="project" value="UniProtKB-KW"/>
</dbReference>